<dbReference type="Pfam" id="PF13862">
    <property type="entry name" value="BCCIP"/>
    <property type="match status" value="1"/>
</dbReference>
<name>A0ABQ9XYW7_9EUKA</name>
<dbReference type="Proteomes" id="UP001281761">
    <property type="component" value="Unassembled WGS sequence"/>
</dbReference>
<gene>
    <name evidence="3" type="ORF">BLNAU_8320</name>
</gene>
<evidence type="ECO:0008006" key="5">
    <source>
        <dbReference type="Google" id="ProtNLM"/>
    </source>
</evidence>
<evidence type="ECO:0000256" key="1">
    <source>
        <dbReference type="ARBA" id="ARBA00006781"/>
    </source>
</evidence>
<dbReference type="InterPro" id="IPR025602">
    <property type="entry name" value="BCP1_family"/>
</dbReference>
<accession>A0ABQ9XYW7</accession>
<organism evidence="3 4">
    <name type="scientific">Blattamonas nauphoetae</name>
    <dbReference type="NCBI Taxonomy" id="2049346"/>
    <lineage>
        <taxon>Eukaryota</taxon>
        <taxon>Metamonada</taxon>
        <taxon>Preaxostyla</taxon>
        <taxon>Oxymonadida</taxon>
        <taxon>Blattamonas</taxon>
    </lineage>
</organism>
<feature type="region of interest" description="Disordered" evidence="2">
    <location>
        <begin position="1"/>
        <end position="35"/>
    </location>
</feature>
<comment type="similarity">
    <text evidence="1">Belongs to the BCP1 family.</text>
</comment>
<dbReference type="PANTHER" id="PTHR13261:SF0">
    <property type="entry name" value="BRCA2 AND CDKN1A-INTERACTING PROTEIN"/>
    <property type="match status" value="1"/>
</dbReference>
<proteinExistence type="inferred from homology"/>
<dbReference type="EMBL" id="JARBJD010000053">
    <property type="protein sequence ID" value="KAK2956686.1"/>
    <property type="molecule type" value="Genomic_DNA"/>
</dbReference>
<evidence type="ECO:0000313" key="4">
    <source>
        <dbReference type="Proteomes" id="UP001281761"/>
    </source>
</evidence>
<evidence type="ECO:0000256" key="2">
    <source>
        <dbReference type="SAM" id="MobiDB-lite"/>
    </source>
</evidence>
<protein>
    <recommendedName>
        <fullName evidence="5">Protein BCP1</fullName>
    </recommendedName>
</protein>
<reference evidence="3 4" key="1">
    <citation type="journal article" date="2022" name="bioRxiv">
        <title>Genomics of Preaxostyla Flagellates Illuminates Evolutionary Transitions and the Path Towards Mitochondrial Loss.</title>
        <authorList>
            <person name="Novak L.V.F."/>
            <person name="Treitli S.C."/>
            <person name="Pyrih J."/>
            <person name="Halakuc P."/>
            <person name="Pipaliya S.V."/>
            <person name="Vacek V."/>
            <person name="Brzon O."/>
            <person name="Soukal P."/>
            <person name="Eme L."/>
            <person name="Dacks J.B."/>
            <person name="Karnkowska A."/>
            <person name="Elias M."/>
            <person name="Hampl V."/>
        </authorList>
    </citation>
    <scope>NUCLEOTIDE SEQUENCE [LARGE SCALE GENOMIC DNA]</scope>
    <source>
        <strain evidence="3">NAU3</strain>
        <tissue evidence="3">Gut</tissue>
    </source>
</reference>
<keyword evidence="4" id="KW-1185">Reference proteome</keyword>
<evidence type="ECO:0000313" key="3">
    <source>
        <dbReference type="EMBL" id="KAK2956686.1"/>
    </source>
</evidence>
<sequence length="321" mass="36241">MSDSEPISKQKRTRSSKSEDHDSSPELDSDQEEGTVNVNFDVFHPVEEDAHDISGLLMHFVDDHPFHSMDIADLIISQARNGEGIGSVVSTNEGEDVVGVSSIIDLQFSAANQGVTDILHYVRTIVTNAEKSTEPSLTQANNIDLFKQCLDGHHPTSLVLFERMINIIPQLSPHIYRSLISELHNSIEESDPKKNPRFVPPPQFRSTHYLILSRIIIEESDIASNKSQPSKRKHKKKEKVKEKEIDINQAIFPHPEDEIFMKNQSASFLFPIVADRFGEEDTGLSQRGIAILLTRENFERSSQELFDFYGIPDAELPKKPD</sequence>
<dbReference type="PANTHER" id="PTHR13261">
    <property type="entry name" value="BRCA2 AND CDKN1A INTERACTING PROTEIN"/>
    <property type="match status" value="1"/>
</dbReference>
<comment type="caution">
    <text evidence="3">The sequence shown here is derived from an EMBL/GenBank/DDBJ whole genome shotgun (WGS) entry which is preliminary data.</text>
</comment>